<comment type="caution">
    <text evidence="2">The sequence shown here is derived from an EMBL/GenBank/DDBJ whole genome shotgun (WGS) entry which is preliminary data.</text>
</comment>
<evidence type="ECO:0000256" key="1">
    <source>
        <dbReference type="SAM" id="Phobius"/>
    </source>
</evidence>
<keyword evidence="1" id="KW-1133">Transmembrane helix</keyword>
<organism evidence="2 3">
    <name type="scientific">candidate division CSSED10-310 bacterium</name>
    <dbReference type="NCBI Taxonomy" id="2855610"/>
    <lineage>
        <taxon>Bacteria</taxon>
        <taxon>Bacteria division CSSED10-310</taxon>
    </lineage>
</organism>
<sequence>MNQLFFLILAYVVTLVYSAINNEDNSIKTAFLQGFILFVGLVVTMTVLSWLIFLITPASSA</sequence>
<dbReference type="Proteomes" id="UP001594351">
    <property type="component" value="Unassembled WGS sequence"/>
</dbReference>
<evidence type="ECO:0008006" key="4">
    <source>
        <dbReference type="Google" id="ProtNLM"/>
    </source>
</evidence>
<reference evidence="2 3" key="1">
    <citation type="submission" date="2024-09" db="EMBL/GenBank/DDBJ databases">
        <title>Laminarin stimulates single cell rates of sulfate reduction while oxygen inhibits transcriptomic activity in coastal marine sediment.</title>
        <authorList>
            <person name="Lindsay M."/>
            <person name="Orcutt B."/>
            <person name="Emerson D."/>
            <person name="Stepanauskas R."/>
            <person name="D'Angelo T."/>
        </authorList>
    </citation>
    <scope>NUCLEOTIDE SEQUENCE [LARGE SCALE GENOMIC DNA]</scope>
    <source>
        <strain evidence="2">SAG AM-311-K15</strain>
    </source>
</reference>
<evidence type="ECO:0000313" key="3">
    <source>
        <dbReference type="Proteomes" id="UP001594351"/>
    </source>
</evidence>
<feature type="transmembrane region" description="Helical" evidence="1">
    <location>
        <begin position="34"/>
        <end position="55"/>
    </location>
</feature>
<gene>
    <name evidence="2" type="ORF">ACFL27_08270</name>
</gene>
<keyword evidence="1" id="KW-0472">Membrane</keyword>
<protein>
    <recommendedName>
        <fullName evidence="4">DUF2759 domain-containing protein</fullName>
    </recommendedName>
</protein>
<accession>A0ABV6YVH6</accession>
<dbReference type="EMBL" id="JBHPBY010000081">
    <property type="protein sequence ID" value="MFC1850170.1"/>
    <property type="molecule type" value="Genomic_DNA"/>
</dbReference>
<evidence type="ECO:0000313" key="2">
    <source>
        <dbReference type="EMBL" id="MFC1850170.1"/>
    </source>
</evidence>
<keyword evidence="1" id="KW-0812">Transmembrane</keyword>
<keyword evidence="3" id="KW-1185">Reference proteome</keyword>
<name>A0ABV6YVH6_UNCC1</name>
<proteinExistence type="predicted"/>